<evidence type="ECO:0000256" key="1">
    <source>
        <dbReference type="SAM" id="SignalP"/>
    </source>
</evidence>
<name>A0ABY3FKY2_9FLAO</name>
<dbReference type="RefSeq" id="WP_244289533.1">
    <property type="nucleotide sequence ID" value="NZ_VLKO01000004.1"/>
</dbReference>
<keyword evidence="1" id="KW-0732">Signal</keyword>
<gene>
    <name evidence="2" type="ORF">IQ05_01314</name>
</gene>
<feature type="chain" id="PRO_5046564408" description="Adhesin" evidence="1">
    <location>
        <begin position="21"/>
        <end position="353"/>
    </location>
</feature>
<evidence type="ECO:0000313" key="2">
    <source>
        <dbReference type="EMBL" id="TWI00655.1"/>
    </source>
</evidence>
<evidence type="ECO:0000313" key="3">
    <source>
        <dbReference type="Proteomes" id="UP000317519"/>
    </source>
</evidence>
<sequence length="353" mass="39570">MKKQYNYILLLLLVPFLVQAATNDFIHSKQKNIKKAYYVNSNAILAVDNSYGFLVVTTWDEDKIELDVQIRVSGDNENWVNQKIDAITIDIQALKGLVTAKTIFENSNIKSSGKKNSFEINYILKIPRNGSIKLNNKYGNITTTDIVSNAEIKCKYGKITTGKLQGISDINIEYCNNSSIELIKNGQINARYSSIKIEETSKLQLTSDYTDIEILNSDSVAYTSDYGKIKISKIRNLEASGDYLTIQIGEITGSLSLQTKYSSLAIQSVHAKAKSQMISAAYTGITIGFQPNYYFDLNAILKYANLKYDSALEMDSKEETSQTKKYTGFHKRKGINSMTITSNYGNVVLTQNQ</sequence>
<accession>A0ABY3FKY2</accession>
<proteinExistence type="predicted"/>
<comment type="caution">
    <text evidence="2">The sequence shown here is derived from an EMBL/GenBank/DDBJ whole genome shotgun (WGS) entry which is preliminary data.</text>
</comment>
<dbReference type="Proteomes" id="UP000317519">
    <property type="component" value="Unassembled WGS sequence"/>
</dbReference>
<feature type="signal peptide" evidence="1">
    <location>
        <begin position="1"/>
        <end position="20"/>
    </location>
</feature>
<evidence type="ECO:0008006" key="4">
    <source>
        <dbReference type="Google" id="ProtNLM"/>
    </source>
</evidence>
<protein>
    <recommendedName>
        <fullName evidence="4">Adhesin</fullName>
    </recommendedName>
</protein>
<dbReference type="EMBL" id="VLKO01000004">
    <property type="protein sequence ID" value="TWI00655.1"/>
    <property type="molecule type" value="Genomic_DNA"/>
</dbReference>
<reference evidence="2 3" key="1">
    <citation type="journal article" date="2015" name="Stand. Genomic Sci.">
        <title>Genomic Encyclopedia of Bacterial and Archaeal Type Strains, Phase III: the genomes of soil and plant-associated and newly described type strains.</title>
        <authorList>
            <person name="Whitman W.B."/>
            <person name="Woyke T."/>
            <person name="Klenk H.P."/>
            <person name="Zhou Y."/>
            <person name="Lilburn T.G."/>
            <person name="Beck B.J."/>
            <person name="De Vos P."/>
            <person name="Vandamme P."/>
            <person name="Eisen J.A."/>
            <person name="Garrity G."/>
            <person name="Hugenholtz P."/>
            <person name="Kyrpides N.C."/>
        </authorList>
    </citation>
    <scope>NUCLEOTIDE SEQUENCE [LARGE SCALE GENOMIC DNA]</scope>
    <source>
        <strain evidence="2 3">CGMCC 1.6847</strain>
    </source>
</reference>
<organism evidence="2 3">
    <name type="scientific">Flavobacterium tiangeerense</name>
    <dbReference type="NCBI Taxonomy" id="459471"/>
    <lineage>
        <taxon>Bacteria</taxon>
        <taxon>Pseudomonadati</taxon>
        <taxon>Bacteroidota</taxon>
        <taxon>Flavobacteriia</taxon>
        <taxon>Flavobacteriales</taxon>
        <taxon>Flavobacteriaceae</taxon>
        <taxon>Flavobacterium</taxon>
    </lineage>
</organism>
<keyword evidence="3" id="KW-1185">Reference proteome</keyword>